<keyword evidence="4" id="KW-1185">Reference proteome</keyword>
<accession>A0A1W6Z075</accession>
<dbReference type="EMBL" id="CP021109">
    <property type="protein sequence ID" value="ARP86767.1"/>
    <property type="molecule type" value="Genomic_DNA"/>
</dbReference>
<reference evidence="3 4" key="1">
    <citation type="submission" date="2017-05" db="EMBL/GenBank/DDBJ databases">
        <title>Complete and WGS of Bordetella genogroups.</title>
        <authorList>
            <person name="Spilker T."/>
            <person name="LiPuma J."/>
        </authorList>
    </citation>
    <scope>NUCLEOTIDE SEQUENCE [LARGE SCALE GENOMIC DNA]</scope>
    <source>
        <strain evidence="3 4">AU17164</strain>
    </source>
</reference>
<evidence type="ECO:0000256" key="2">
    <source>
        <dbReference type="ARBA" id="ARBA00023002"/>
    </source>
</evidence>
<sequence>MRLQGKTAWVTGSDSGIGRAVAGTFAREGADVLVHYRSDEQGARETAAAVTAAGRRAEVLQADFSRPENVTAFIEQARQRLGPPDILVNDAGMGASQSESLDTPLEEFLAILHVDVVAPWLLCQAVARDMIASGGGAIVNITSVHEEISLPGSAAYDAAKAALRSVTRTLALELAGKGVRINNVAPGMISTPMTQARLSDPAQAQASARQIPMGRPGQPQEVANVVLFLASDEAAYVTGSSYFVDGGLVRNLGGT</sequence>
<dbReference type="PANTHER" id="PTHR43639">
    <property type="entry name" value="OXIDOREDUCTASE, SHORT-CHAIN DEHYDROGENASE/REDUCTASE FAMILY (AFU_ORTHOLOGUE AFUA_5G02870)"/>
    <property type="match status" value="1"/>
</dbReference>
<protein>
    <submittedName>
        <fullName evidence="3">SDR family oxidoreductase</fullName>
    </submittedName>
</protein>
<dbReference type="Gene3D" id="3.40.50.720">
    <property type="entry name" value="NAD(P)-binding Rossmann-like Domain"/>
    <property type="match status" value="1"/>
</dbReference>
<dbReference type="PANTHER" id="PTHR43639:SF1">
    <property type="entry name" value="SHORT-CHAIN DEHYDROGENASE_REDUCTASE FAMILY PROTEIN"/>
    <property type="match status" value="1"/>
</dbReference>
<dbReference type="Proteomes" id="UP000194139">
    <property type="component" value="Chromosome"/>
</dbReference>
<dbReference type="InterPro" id="IPR036291">
    <property type="entry name" value="NAD(P)-bd_dom_sf"/>
</dbReference>
<dbReference type="FunFam" id="3.40.50.720:FF:000084">
    <property type="entry name" value="Short-chain dehydrogenase reductase"/>
    <property type="match status" value="1"/>
</dbReference>
<dbReference type="GO" id="GO:0016491">
    <property type="term" value="F:oxidoreductase activity"/>
    <property type="evidence" value="ECO:0007669"/>
    <property type="project" value="UniProtKB-KW"/>
</dbReference>
<evidence type="ECO:0000313" key="4">
    <source>
        <dbReference type="Proteomes" id="UP000194139"/>
    </source>
</evidence>
<organism evidence="3 4">
    <name type="scientific">Bordetella genomosp. 9</name>
    <dbReference type="NCBI Taxonomy" id="1416803"/>
    <lineage>
        <taxon>Bacteria</taxon>
        <taxon>Pseudomonadati</taxon>
        <taxon>Pseudomonadota</taxon>
        <taxon>Betaproteobacteria</taxon>
        <taxon>Burkholderiales</taxon>
        <taxon>Alcaligenaceae</taxon>
        <taxon>Bordetella</taxon>
    </lineage>
</organism>
<evidence type="ECO:0000313" key="3">
    <source>
        <dbReference type="EMBL" id="ARP86767.1"/>
    </source>
</evidence>
<dbReference type="NCBIfam" id="NF009384">
    <property type="entry name" value="PRK12743.1"/>
    <property type="match status" value="1"/>
</dbReference>
<comment type="similarity">
    <text evidence="1">Belongs to the short-chain dehydrogenases/reductases (SDR) family.</text>
</comment>
<evidence type="ECO:0000256" key="1">
    <source>
        <dbReference type="ARBA" id="ARBA00006484"/>
    </source>
</evidence>
<dbReference type="RefSeq" id="WP_086072466.1">
    <property type="nucleotide sequence ID" value="NZ_CP021109.1"/>
</dbReference>
<dbReference type="InterPro" id="IPR002347">
    <property type="entry name" value="SDR_fam"/>
</dbReference>
<dbReference type="PRINTS" id="PR00080">
    <property type="entry name" value="SDRFAMILY"/>
</dbReference>
<dbReference type="SUPFAM" id="SSF51735">
    <property type="entry name" value="NAD(P)-binding Rossmann-fold domains"/>
    <property type="match status" value="1"/>
</dbReference>
<dbReference type="AlphaFoldDB" id="A0A1W6Z075"/>
<gene>
    <name evidence="3" type="ORF">CAL13_11525</name>
</gene>
<keyword evidence="2" id="KW-0560">Oxidoreductase</keyword>
<dbReference type="PRINTS" id="PR00081">
    <property type="entry name" value="GDHRDH"/>
</dbReference>
<dbReference type="NCBIfam" id="NF005559">
    <property type="entry name" value="PRK07231.1"/>
    <property type="match status" value="1"/>
</dbReference>
<proteinExistence type="inferred from homology"/>
<name>A0A1W6Z075_9BORD</name>
<dbReference type="Pfam" id="PF13561">
    <property type="entry name" value="adh_short_C2"/>
    <property type="match status" value="1"/>
</dbReference>